<evidence type="ECO:0000256" key="15">
    <source>
        <dbReference type="ARBA" id="ARBA00032605"/>
    </source>
</evidence>
<dbReference type="EC" id="2.7.8.26" evidence="5 19"/>
<evidence type="ECO:0000256" key="6">
    <source>
        <dbReference type="ARBA" id="ARBA00015850"/>
    </source>
</evidence>
<accession>A0A6L8LJF6</accession>
<dbReference type="RefSeq" id="WP_160972295.1">
    <property type="nucleotide sequence ID" value="NZ_WWEN01000002.1"/>
</dbReference>
<keyword evidence="8 19" id="KW-0169">Cobalamin biosynthesis</keyword>
<keyword evidence="21" id="KW-1185">Reference proteome</keyword>
<evidence type="ECO:0000313" key="20">
    <source>
        <dbReference type="EMBL" id="MYM54610.1"/>
    </source>
</evidence>
<evidence type="ECO:0000256" key="11">
    <source>
        <dbReference type="ARBA" id="ARBA00022842"/>
    </source>
</evidence>
<dbReference type="EMBL" id="WWEN01000002">
    <property type="protein sequence ID" value="MYM54610.1"/>
    <property type="molecule type" value="Genomic_DNA"/>
</dbReference>
<keyword evidence="9 19" id="KW-0808">Transferase</keyword>
<feature type="transmembrane region" description="Helical" evidence="19">
    <location>
        <begin position="116"/>
        <end position="133"/>
    </location>
</feature>
<comment type="catalytic activity">
    <reaction evidence="18 19">
        <text>alpha-ribazole 5'-phosphate + adenosylcob(III)inamide-GDP = adenosylcob(III)alamin 5'-phosphate + GMP + H(+)</text>
        <dbReference type="Rhea" id="RHEA:23560"/>
        <dbReference type="ChEBI" id="CHEBI:15378"/>
        <dbReference type="ChEBI" id="CHEBI:57918"/>
        <dbReference type="ChEBI" id="CHEBI:58115"/>
        <dbReference type="ChEBI" id="CHEBI:60487"/>
        <dbReference type="ChEBI" id="CHEBI:60493"/>
        <dbReference type="EC" id="2.7.8.26"/>
    </reaction>
</comment>
<evidence type="ECO:0000256" key="18">
    <source>
        <dbReference type="ARBA" id="ARBA00049504"/>
    </source>
</evidence>
<evidence type="ECO:0000256" key="13">
    <source>
        <dbReference type="ARBA" id="ARBA00023136"/>
    </source>
</evidence>
<feature type="transmembrane region" description="Helical" evidence="19">
    <location>
        <begin position="187"/>
        <end position="216"/>
    </location>
</feature>
<comment type="similarity">
    <text evidence="4 19">Belongs to the CobS family.</text>
</comment>
<feature type="transmembrane region" description="Helical" evidence="19">
    <location>
        <begin position="145"/>
        <end position="166"/>
    </location>
</feature>
<feature type="transmembrane region" description="Helical" evidence="19">
    <location>
        <begin position="70"/>
        <end position="86"/>
    </location>
</feature>
<comment type="caution">
    <text evidence="20">The sequence shown here is derived from an EMBL/GenBank/DDBJ whole genome shotgun (WGS) entry which is preliminary data.</text>
</comment>
<dbReference type="GO" id="GO:0005886">
    <property type="term" value="C:plasma membrane"/>
    <property type="evidence" value="ECO:0007669"/>
    <property type="project" value="UniProtKB-SubCell"/>
</dbReference>
<evidence type="ECO:0000256" key="16">
    <source>
        <dbReference type="ARBA" id="ARBA00032853"/>
    </source>
</evidence>
<organism evidence="20 21">
    <name type="scientific">Thalassovita mangrovi</name>
    <dbReference type="NCBI Taxonomy" id="2692236"/>
    <lineage>
        <taxon>Bacteria</taxon>
        <taxon>Pseudomonadati</taxon>
        <taxon>Pseudomonadota</taxon>
        <taxon>Alphaproteobacteria</taxon>
        <taxon>Rhodobacterales</taxon>
        <taxon>Roseobacteraceae</taxon>
        <taxon>Thalassovita</taxon>
    </lineage>
</organism>
<comment type="pathway">
    <text evidence="3 19">Cofactor biosynthesis; adenosylcobalamin biosynthesis; adenosylcobalamin from cob(II)yrinate a,c-diamide: step 7/7.</text>
</comment>
<protein>
    <recommendedName>
        <fullName evidence="6 19">Adenosylcobinamide-GDP ribazoletransferase</fullName>
        <ecNumber evidence="5 19">2.7.8.26</ecNumber>
    </recommendedName>
    <alternativeName>
        <fullName evidence="16 19">Cobalamin synthase</fullName>
    </alternativeName>
    <alternativeName>
        <fullName evidence="15 19">Cobalamin-5'-phosphate synthase</fullName>
    </alternativeName>
</protein>
<dbReference type="InterPro" id="IPR003805">
    <property type="entry name" value="CobS"/>
</dbReference>
<evidence type="ECO:0000256" key="7">
    <source>
        <dbReference type="ARBA" id="ARBA00022475"/>
    </source>
</evidence>
<sequence>MHENDTAGTALRDMAVAVGLLTRLPLRLSDGAYARGARAAWAYPLAGGIVGAVAAVVAAVALWLGLSVEPAALLVLLALVMVTGAMHEDGLADSADGFWGGWTRERRLEIMKDSHIGSYGVIALILSLAARWWGLSVLLGQDGGLWALVGVAALSRAGMPVLMAWLPNARDGGLSKAQGRPEARVTLIGCGVALAVAVLCTGWAAVGLAVLAALAVAGVGLLAKAKIGGQTGDVLGASQQVCEVVLLLALSVS</sequence>
<keyword evidence="11 19" id="KW-0460">Magnesium</keyword>
<evidence type="ECO:0000256" key="19">
    <source>
        <dbReference type="HAMAP-Rule" id="MF_00719"/>
    </source>
</evidence>
<evidence type="ECO:0000313" key="21">
    <source>
        <dbReference type="Proteomes" id="UP000479043"/>
    </source>
</evidence>
<evidence type="ECO:0000256" key="17">
    <source>
        <dbReference type="ARBA" id="ARBA00048623"/>
    </source>
</evidence>
<feature type="transmembrane region" description="Helical" evidence="19">
    <location>
        <begin position="41"/>
        <end position="64"/>
    </location>
</feature>
<reference evidence="20 21" key="1">
    <citation type="submission" date="2020-01" db="EMBL/GenBank/DDBJ databases">
        <authorList>
            <person name="Chen S."/>
        </authorList>
    </citation>
    <scope>NUCLEOTIDE SEQUENCE [LARGE SCALE GENOMIC DNA]</scope>
    <source>
        <strain evidence="20 21">GS-10</strain>
    </source>
</reference>
<evidence type="ECO:0000256" key="4">
    <source>
        <dbReference type="ARBA" id="ARBA00010561"/>
    </source>
</evidence>
<dbReference type="GO" id="GO:0051073">
    <property type="term" value="F:adenosylcobinamide-GDP ribazoletransferase activity"/>
    <property type="evidence" value="ECO:0007669"/>
    <property type="project" value="UniProtKB-UniRule"/>
</dbReference>
<keyword evidence="13 19" id="KW-0472">Membrane</keyword>
<comment type="catalytic activity">
    <reaction evidence="17 19">
        <text>alpha-ribazole + adenosylcob(III)inamide-GDP = adenosylcob(III)alamin + GMP + H(+)</text>
        <dbReference type="Rhea" id="RHEA:16049"/>
        <dbReference type="ChEBI" id="CHEBI:10329"/>
        <dbReference type="ChEBI" id="CHEBI:15378"/>
        <dbReference type="ChEBI" id="CHEBI:18408"/>
        <dbReference type="ChEBI" id="CHEBI:58115"/>
        <dbReference type="ChEBI" id="CHEBI:60487"/>
        <dbReference type="EC" id="2.7.8.26"/>
    </reaction>
</comment>
<evidence type="ECO:0000256" key="3">
    <source>
        <dbReference type="ARBA" id="ARBA00004663"/>
    </source>
</evidence>
<comment type="subcellular location">
    <subcellularLocation>
        <location evidence="2 19">Cell membrane</location>
        <topology evidence="2 19">Multi-pass membrane protein</topology>
    </subcellularLocation>
</comment>
<dbReference type="Proteomes" id="UP000479043">
    <property type="component" value="Unassembled WGS sequence"/>
</dbReference>
<evidence type="ECO:0000256" key="8">
    <source>
        <dbReference type="ARBA" id="ARBA00022573"/>
    </source>
</evidence>
<proteinExistence type="inferred from homology"/>
<evidence type="ECO:0000256" key="14">
    <source>
        <dbReference type="ARBA" id="ARBA00025228"/>
    </source>
</evidence>
<dbReference type="Pfam" id="PF02654">
    <property type="entry name" value="CobS"/>
    <property type="match status" value="1"/>
</dbReference>
<dbReference type="GO" id="GO:0008818">
    <property type="term" value="F:cobalamin 5'-phosphate synthase activity"/>
    <property type="evidence" value="ECO:0007669"/>
    <property type="project" value="UniProtKB-UniRule"/>
</dbReference>
<keyword evidence="12 19" id="KW-1133">Transmembrane helix</keyword>
<dbReference type="NCBIfam" id="TIGR00317">
    <property type="entry name" value="cobS"/>
    <property type="match status" value="1"/>
</dbReference>
<evidence type="ECO:0000256" key="9">
    <source>
        <dbReference type="ARBA" id="ARBA00022679"/>
    </source>
</evidence>
<keyword evidence="10 19" id="KW-0812">Transmembrane</keyword>
<gene>
    <name evidence="19 20" type="primary">cobS</name>
    <name evidence="20" type="ORF">GR167_04790</name>
</gene>
<evidence type="ECO:0000256" key="5">
    <source>
        <dbReference type="ARBA" id="ARBA00013200"/>
    </source>
</evidence>
<dbReference type="UniPathway" id="UPA00148">
    <property type="reaction ID" value="UER00238"/>
</dbReference>
<evidence type="ECO:0000256" key="12">
    <source>
        <dbReference type="ARBA" id="ARBA00022989"/>
    </source>
</evidence>
<name>A0A6L8LJF6_9RHOB</name>
<evidence type="ECO:0000256" key="10">
    <source>
        <dbReference type="ARBA" id="ARBA00022692"/>
    </source>
</evidence>
<dbReference type="HAMAP" id="MF_00719">
    <property type="entry name" value="CobS"/>
    <property type="match status" value="1"/>
</dbReference>
<comment type="cofactor">
    <cofactor evidence="1 19">
        <name>Mg(2+)</name>
        <dbReference type="ChEBI" id="CHEBI:18420"/>
    </cofactor>
</comment>
<dbReference type="GO" id="GO:0009236">
    <property type="term" value="P:cobalamin biosynthetic process"/>
    <property type="evidence" value="ECO:0007669"/>
    <property type="project" value="UniProtKB-UniRule"/>
</dbReference>
<comment type="function">
    <text evidence="14 19">Joins adenosylcobinamide-GDP and alpha-ribazole to generate adenosylcobalamin (Ado-cobalamin). Also synthesizes adenosylcobalamin 5'-phosphate from adenosylcobinamide-GDP and alpha-ribazole 5'-phosphate.</text>
</comment>
<evidence type="ECO:0000256" key="1">
    <source>
        <dbReference type="ARBA" id="ARBA00001946"/>
    </source>
</evidence>
<dbReference type="AlphaFoldDB" id="A0A6L8LJF6"/>
<evidence type="ECO:0000256" key="2">
    <source>
        <dbReference type="ARBA" id="ARBA00004651"/>
    </source>
</evidence>
<dbReference type="PANTHER" id="PTHR34148">
    <property type="entry name" value="ADENOSYLCOBINAMIDE-GDP RIBAZOLETRANSFERASE"/>
    <property type="match status" value="1"/>
</dbReference>
<dbReference type="PANTHER" id="PTHR34148:SF1">
    <property type="entry name" value="ADENOSYLCOBINAMIDE-GDP RIBAZOLETRANSFERASE"/>
    <property type="match status" value="1"/>
</dbReference>
<keyword evidence="7 19" id="KW-1003">Cell membrane</keyword>